<feature type="region of interest" description="Disordered" evidence="11">
    <location>
        <begin position="391"/>
        <end position="440"/>
    </location>
</feature>
<dbReference type="InterPro" id="IPR001180">
    <property type="entry name" value="CNH_dom"/>
</dbReference>
<dbReference type="GO" id="GO:0005524">
    <property type="term" value="F:ATP binding"/>
    <property type="evidence" value="ECO:0007669"/>
    <property type="project" value="UniProtKB-UniRule"/>
</dbReference>
<dbReference type="PROSITE" id="PS50219">
    <property type="entry name" value="CNH"/>
    <property type="match status" value="1"/>
</dbReference>
<dbReference type="GO" id="GO:0005829">
    <property type="term" value="C:cytosol"/>
    <property type="evidence" value="ECO:0007669"/>
    <property type="project" value="TreeGrafter"/>
</dbReference>
<comment type="similarity">
    <text evidence="1">Belongs to the protein kinase superfamily. STE Ser/Thr protein kinase family. STE20 subfamily.</text>
</comment>
<sequence>SSSKSPRKKQFSCFDPAGIFELVELVGNGTYGQVYKGRHVKTGQLAAIKVMDVTGDEEEEIKAEINMLKKYSHHRNIATYYGAFVKKNPPGMDDQLWLVMEFCGAGSVTDLIKNTKGNSLKEEWIAYVCREILRGLTHLHQHKVIHRDIKGQNVLLTENAEVKLVDFGVSAQLDRTVGRRNTFIGTPYWMAPEVIACDENPDATYDFKSDLWSLGITAIEMAEGAPPLCDMHPMRALFLIPRNPAPRLKSKKWSKKFQSFIESCLVKSHSQRPSTEQLLKHPFIRDLPNERQVRIQLKDHIDRTKKRRGERDETEYEYSGSEEEDEERDVGEPSSIINIPGESTLRRDFLRLQLANKERSELIRRQQLEQQQNEEHKRQLLAERQKRIEEQKEQRRRLEEQQRRERELRKQQEREQRRRYEEMEQLRREEERRHAEREQVRRTWLQVRGGASRHTTDEYKRKQIEEQRQAERLQRQLQQERAYLVSLQQQQETPRPPADKKQLYHYKDQAPGSNDKPAWAKEVEEHYKMNRQTSPALQHKVSNRISDPSLPPRSESFSSGGIQQARTPPMHRSVEPQVKSHGLSGSQSLYDPHGVSSSSSASPSPSRPPMPRQNSDPTSDTPPPPPLSRLAPPLDKLDRSSWLRQDDDMPPKVPQRTTSISPALVRKNSPGNGPGLGPRAGAHLIRASNPDLRRTDVSMETPLKRTSSGSSSSSSTPSSQGGSNERGEELRELRQGEETSRPPVKVTDYSSSSEESHSSEDEEGEGGANDGTVAVSDIPRGGGSKASFTPFVDPRVYGTSPTDDDDNNSASALFADELLKQEQEQARLNEARKISVVNVNPTNIRPHSDTPEIRKYKKRFNSEILCAALWGVNLLVGTENGLMLLDRSGQGKVYNLINRRRFQQMDVLEGLNVLVTISGKKNKLRVYYLSWLRNRILHNDPEVEKKQGWITVGELEGCVHYKVVKYERIKFLVIALKNSVEIYAWAPKPYHKFMAFKSFTDLQHRPLLVDLTVEEGQRLKVIYGSSIGFHVIDVDSGNPYDIYIPSHIQGQVTPHAIVVLPKTDGMEMLLCYEDEGVYVNTYGRITKDVVLQWGEMPTSVAYIHSSQIMGWGEKAIEIRSVETGHLDGVFMHKRAQRLKFLSERNDKVFFASVRSGGSSQVFFMTLNRSSMMNW</sequence>
<feature type="compositionally biased region" description="Basic and acidic residues" evidence="11">
    <location>
        <begin position="635"/>
        <end position="650"/>
    </location>
</feature>
<evidence type="ECO:0000256" key="5">
    <source>
        <dbReference type="ARBA" id="ARBA00022741"/>
    </source>
</evidence>
<evidence type="ECO:0000256" key="4">
    <source>
        <dbReference type="ARBA" id="ARBA00022679"/>
    </source>
</evidence>
<keyword evidence="4" id="KW-0808">Transferase</keyword>
<evidence type="ECO:0000256" key="9">
    <source>
        <dbReference type="ARBA" id="ARBA00048679"/>
    </source>
</evidence>
<dbReference type="InterPro" id="IPR008271">
    <property type="entry name" value="Ser/Thr_kinase_AS"/>
</dbReference>
<comment type="catalytic activity">
    <reaction evidence="9">
        <text>L-seryl-[protein] + ATP = O-phospho-L-seryl-[protein] + ADP + H(+)</text>
        <dbReference type="Rhea" id="RHEA:17989"/>
        <dbReference type="Rhea" id="RHEA-COMP:9863"/>
        <dbReference type="Rhea" id="RHEA-COMP:11604"/>
        <dbReference type="ChEBI" id="CHEBI:15378"/>
        <dbReference type="ChEBI" id="CHEBI:29999"/>
        <dbReference type="ChEBI" id="CHEBI:30616"/>
        <dbReference type="ChEBI" id="CHEBI:83421"/>
        <dbReference type="ChEBI" id="CHEBI:456216"/>
        <dbReference type="EC" id="2.7.11.1"/>
    </reaction>
</comment>
<dbReference type="SUPFAM" id="SSF56112">
    <property type="entry name" value="Protein kinase-like (PK-like)"/>
    <property type="match status" value="1"/>
</dbReference>
<dbReference type="PANTHER" id="PTHR47096:SF1">
    <property type="entry name" value="MISSHAPEN LIKE KINASE 1"/>
    <property type="match status" value="1"/>
</dbReference>
<dbReference type="InterPro" id="IPR017441">
    <property type="entry name" value="Protein_kinase_ATP_BS"/>
</dbReference>
<evidence type="ECO:0000256" key="3">
    <source>
        <dbReference type="ARBA" id="ARBA00022527"/>
    </source>
</evidence>
<feature type="compositionally biased region" description="Low complexity" evidence="11">
    <location>
        <begin position="707"/>
        <end position="723"/>
    </location>
</feature>
<dbReference type="PANTHER" id="PTHR47096">
    <property type="entry name" value="MISSHAPEN LIKE KINASE 1"/>
    <property type="match status" value="1"/>
</dbReference>
<dbReference type="InterPro" id="IPR011009">
    <property type="entry name" value="Kinase-like_dom_sf"/>
</dbReference>
<dbReference type="SMART" id="SM00036">
    <property type="entry name" value="CNH"/>
    <property type="match status" value="1"/>
</dbReference>
<dbReference type="Proteomes" id="UP001501940">
    <property type="component" value="Chromosome 22"/>
</dbReference>
<evidence type="ECO:0000256" key="6">
    <source>
        <dbReference type="ARBA" id="ARBA00022777"/>
    </source>
</evidence>
<feature type="binding site" evidence="10">
    <location>
        <position position="49"/>
    </location>
    <ligand>
        <name>ATP</name>
        <dbReference type="ChEBI" id="CHEBI:30616"/>
    </ligand>
</feature>
<dbReference type="PROSITE" id="PS00107">
    <property type="entry name" value="PROTEIN_KINASE_ATP"/>
    <property type="match status" value="1"/>
</dbReference>
<evidence type="ECO:0000256" key="11">
    <source>
        <dbReference type="SAM" id="MobiDB-lite"/>
    </source>
</evidence>
<dbReference type="FunFam" id="3.30.200.20:FF:000006">
    <property type="entry name" value="TRAF2 and NCK-interacting protein kinase isoform 4"/>
    <property type="match status" value="1"/>
</dbReference>
<evidence type="ECO:0000256" key="1">
    <source>
        <dbReference type="ARBA" id="ARBA00008874"/>
    </source>
</evidence>
<evidence type="ECO:0000256" key="8">
    <source>
        <dbReference type="ARBA" id="ARBA00047899"/>
    </source>
</evidence>
<dbReference type="Gene3D" id="3.30.200.20">
    <property type="entry name" value="Phosphorylase Kinase, domain 1"/>
    <property type="match status" value="1"/>
</dbReference>
<organism evidence="14 15">
    <name type="scientific">Amphiprion ocellaris</name>
    <name type="common">Clown anemonefish</name>
    <dbReference type="NCBI Taxonomy" id="80972"/>
    <lineage>
        <taxon>Eukaryota</taxon>
        <taxon>Metazoa</taxon>
        <taxon>Chordata</taxon>
        <taxon>Craniata</taxon>
        <taxon>Vertebrata</taxon>
        <taxon>Euteleostomi</taxon>
        <taxon>Actinopterygii</taxon>
        <taxon>Neopterygii</taxon>
        <taxon>Teleostei</taxon>
        <taxon>Neoteleostei</taxon>
        <taxon>Acanthomorphata</taxon>
        <taxon>Ovalentaria</taxon>
        <taxon>Pomacentridae</taxon>
        <taxon>Amphiprion</taxon>
    </lineage>
</organism>
<dbReference type="Gene3D" id="1.10.510.10">
    <property type="entry name" value="Transferase(Phosphotransferase) domain 1"/>
    <property type="match status" value="1"/>
</dbReference>
<feature type="compositionally biased region" description="Basic and acidic residues" evidence="11">
    <location>
        <begin position="497"/>
        <end position="508"/>
    </location>
</feature>
<accession>A0AAQ5Y5P6</accession>
<feature type="compositionally biased region" description="Polar residues" evidence="11">
    <location>
        <begin position="555"/>
        <end position="566"/>
    </location>
</feature>
<dbReference type="Ensembl" id="ENSAOCT00000061183.1">
    <property type="protein sequence ID" value="ENSAOCP00000046915.1"/>
    <property type="gene ID" value="ENSAOCG00000005839.2"/>
</dbReference>
<protein>
    <recommendedName>
        <fullName evidence="2">non-specific serine/threonine protein kinase</fullName>
        <ecNumber evidence="2">2.7.11.1</ecNumber>
    </recommendedName>
</protein>
<proteinExistence type="inferred from homology"/>
<feature type="region of interest" description="Disordered" evidence="11">
    <location>
        <begin position="484"/>
        <end position="807"/>
    </location>
</feature>
<keyword evidence="15" id="KW-1185">Reference proteome</keyword>
<evidence type="ECO:0000256" key="7">
    <source>
        <dbReference type="ARBA" id="ARBA00022840"/>
    </source>
</evidence>
<dbReference type="PROSITE" id="PS00108">
    <property type="entry name" value="PROTEIN_KINASE_ST"/>
    <property type="match status" value="1"/>
</dbReference>
<dbReference type="Pfam" id="PF00780">
    <property type="entry name" value="CNH"/>
    <property type="match status" value="1"/>
</dbReference>
<evidence type="ECO:0000313" key="14">
    <source>
        <dbReference type="Ensembl" id="ENSAOCP00000046915.1"/>
    </source>
</evidence>
<feature type="domain" description="CNH" evidence="13">
    <location>
        <begin position="861"/>
        <end position="1148"/>
    </location>
</feature>
<gene>
    <name evidence="14" type="primary">TNIK</name>
</gene>
<keyword evidence="3" id="KW-0723">Serine/threonine-protein kinase</keyword>
<evidence type="ECO:0000256" key="2">
    <source>
        <dbReference type="ARBA" id="ARBA00012513"/>
    </source>
</evidence>
<evidence type="ECO:0000259" key="13">
    <source>
        <dbReference type="PROSITE" id="PS50219"/>
    </source>
</evidence>
<keyword evidence="5 10" id="KW-0547">Nucleotide-binding</keyword>
<feature type="compositionally biased region" description="Basic and acidic residues" evidence="11">
    <location>
        <begin position="725"/>
        <end position="740"/>
    </location>
</feature>
<dbReference type="PROSITE" id="PS50011">
    <property type="entry name" value="PROTEIN_KINASE_DOM"/>
    <property type="match status" value="1"/>
</dbReference>
<feature type="compositionally biased region" description="Acidic residues" evidence="11">
    <location>
        <begin position="312"/>
        <end position="329"/>
    </location>
</feature>
<comment type="catalytic activity">
    <reaction evidence="8">
        <text>L-threonyl-[protein] + ATP = O-phospho-L-threonyl-[protein] + ADP + H(+)</text>
        <dbReference type="Rhea" id="RHEA:46608"/>
        <dbReference type="Rhea" id="RHEA-COMP:11060"/>
        <dbReference type="Rhea" id="RHEA-COMP:11605"/>
        <dbReference type="ChEBI" id="CHEBI:15378"/>
        <dbReference type="ChEBI" id="CHEBI:30013"/>
        <dbReference type="ChEBI" id="CHEBI:30616"/>
        <dbReference type="ChEBI" id="CHEBI:61977"/>
        <dbReference type="ChEBI" id="CHEBI:456216"/>
        <dbReference type="EC" id="2.7.11.1"/>
    </reaction>
</comment>
<feature type="compositionally biased region" description="Basic and acidic residues" evidence="11">
    <location>
        <begin position="518"/>
        <end position="528"/>
    </location>
</feature>
<dbReference type="GeneTree" id="ENSGT00950000183196"/>
<reference evidence="14" key="2">
    <citation type="submission" date="2025-08" db="UniProtKB">
        <authorList>
            <consortium name="Ensembl"/>
        </authorList>
    </citation>
    <scope>IDENTIFICATION</scope>
</reference>
<dbReference type="Pfam" id="PF00069">
    <property type="entry name" value="Pkinase"/>
    <property type="match status" value="1"/>
</dbReference>
<feature type="region of interest" description="Disordered" evidence="11">
    <location>
        <begin position="302"/>
        <end position="340"/>
    </location>
</feature>
<dbReference type="InterPro" id="IPR051700">
    <property type="entry name" value="STE20_Ser-Thr_kinase"/>
</dbReference>
<dbReference type="CDD" id="cd06637">
    <property type="entry name" value="STKc_TNIK"/>
    <property type="match status" value="1"/>
</dbReference>
<dbReference type="FunFam" id="1.10.510.10:FF:000003">
    <property type="entry name" value="TRAF2 and NCK-interacting protein kinase isoform 4"/>
    <property type="match status" value="1"/>
</dbReference>
<evidence type="ECO:0000256" key="10">
    <source>
        <dbReference type="PROSITE-ProRule" id="PRU10141"/>
    </source>
</evidence>
<keyword evidence="6" id="KW-0418">Kinase</keyword>
<reference evidence="14 15" key="1">
    <citation type="submission" date="2022-01" db="EMBL/GenBank/DDBJ databases">
        <title>A chromosome-scale genome assembly of the false clownfish, Amphiprion ocellaris.</title>
        <authorList>
            <person name="Ryu T."/>
        </authorList>
    </citation>
    <scope>NUCLEOTIDE SEQUENCE [LARGE SCALE GENOMIC DNA]</scope>
</reference>
<reference evidence="14" key="3">
    <citation type="submission" date="2025-09" db="UniProtKB">
        <authorList>
            <consortium name="Ensembl"/>
        </authorList>
    </citation>
    <scope>IDENTIFICATION</scope>
</reference>
<dbReference type="InterPro" id="IPR000719">
    <property type="entry name" value="Prot_kinase_dom"/>
</dbReference>
<dbReference type="GO" id="GO:0004674">
    <property type="term" value="F:protein serine/threonine kinase activity"/>
    <property type="evidence" value="ECO:0007669"/>
    <property type="project" value="UniProtKB-KW"/>
</dbReference>
<keyword evidence="7 10" id="KW-0067">ATP-binding</keyword>
<dbReference type="SMART" id="SM00220">
    <property type="entry name" value="S_TKc"/>
    <property type="match status" value="1"/>
</dbReference>
<name>A0AAQ5Y5P6_AMPOC</name>
<feature type="domain" description="Protein kinase" evidence="12">
    <location>
        <begin position="20"/>
        <end position="284"/>
    </location>
</feature>
<dbReference type="AlphaFoldDB" id="A0AAQ5Y5P6"/>
<evidence type="ECO:0000259" key="12">
    <source>
        <dbReference type="PROSITE" id="PS50011"/>
    </source>
</evidence>
<evidence type="ECO:0000313" key="15">
    <source>
        <dbReference type="Proteomes" id="UP001501940"/>
    </source>
</evidence>
<dbReference type="EC" id="2.7.11.1" evidence="2"/>